<proteinExistence type="predicted"/>
<dbReference type="HOGENOM" id="CLU_1740142_0_0_1"/>
<accession>A0A074YZ62</accession>
<dbReference type="RefSeq" id="XP_013348386.1">
    <property type="nucleotide sequence ID" value="XM_013492932.1"/>
</dbReference>
<keyword evidence="2" id="KW-1185">Reference proteome</keyword>
<dbReference type="InParanoid" id="A0A074YZ62"/>
<evidence type="ECO:0000313" key="1">
    <source>
        <dbReference type="EMBL" id="KEQ99452.1"/>
    </source>
</evidence>
<dbReference type="Proteomes" id="UP000030641">
    <property type="component" value="Unassembled WGS sequence"/>
</dbReference>
<name>A0A074YZ62_AURSE</name>
<evidence type="ECO:0000313" key="2">
    <source>
        <dbReference type="Proteomes" id="UP000030641"/>
    </source>
</evidence>
<dbReference type="AlphaFoldDB" id="A0A074YZ62"/>
<sequence length="150" mass="16206">MVYTVSIPHTQHLNPLHARRFPVHASTTCLRFRSTRRVQSAPLSNPLCPKLSQPLSGRVCFTLGSGFLGPLRNLRGCPTVRTVDCLTLPCDISPALRALFACATLYVTVVPGLTTLAPDLQLCLPGLRDKKSSVLQGCGLCTVMLLLAHS</sequence>
<reference evidence="1 2" key="1">
    <citation type="journal article" date="2014" name="BMC Genomics">
        <title>Genome sequencing of four Aureobasidium pullulans varieties: biotechnological potential, stress tolerance, and description of new species.</title>
        <authorList>
            <person name="Gostin Ar C."/>
            <person name="Ohm R.A."/>
            <person name="Kogej T."/>
            <person name="Sonjak S."/>
            <person name="Turk M."/>
            <person name="Zajc J."/>
            <person name="Zalar P."/>
            <person name="Grube M."/>
            <person name="Sun H."/>
            <person name="Han J."/>
            <person name="Sharma A."/>
            <person name="Chiniquy J."/>
            <person name="Ngan C.Y."/>
            <person name="Lipzen A."/>
            <person name="Barry K."/>
            <person name="Grigoriev I.V."/>
            <person name="Gunde-Cimerman N."/>
        </authorList>
    </citation>
    <scope>NUCLEOTIDE SEQUENCE [LARGE SCALE GENOMIC DNA]</scope>
    <source>
        <strain evidence="1 2">EXF-2481</strain>
    </source>
</reference>
<gene>
    <name evidence="1" type="ORF">AUEXF2481DRAFT_177227</name>
</gene>
<protein>
    <submittedName>
        <fullName evidence="1">Uncharacterized protein</fullName>
    </submittedName>
</protein>
<dbReference type="GeneID" id="25362300"/>
<organism evidence="1 2">
    <name type="scientific">Aureobasidium subglaciale (strain EXF-2481)</name>
    <name type="common">Aureobasidium pullulans var. subglaciale</name>
    <dbReference type="NCBI Taxonomy" id="1043005"/>
    <lineage>
        <taxon>Eukaryota</taxon>
        <taxon>Fungi</taxon>
        <taxon>Dikarya</taxon>
        <taxon>Ascomycota</taxon>
        <taxon>Pezizomycotina</taxon>
        <taxon>Dothideomycetes</taxon>
        <taxon>Dothideomycetidae</taxon>
        <taxon>Dothideales</taxon>
        <taxon>Saccotheciaceae</taxon>
        <taxon>Aureobasidium</taxon>
    </lineage>
</organism>
<dbReference type="EMBL" id="KL584750">
    <property type="protein sequence ID" value="KEQ99452.1"/>
    <property type="molecule type" value="Genomic_DNA"/>
</dbReference>